<accession>A0ABV4Q4I0</accession>
<comment type="caution">
    <text evidence="1">The sequence shown here is derived from an EMBL/GenBank/DDBJ whole genome shotgun (WGS) entry which is preliminary data.</text>
</comment>
<dbReference type="EMBL" id="JAXCEI010000002">
    <property type="protein sequence ID" value="MFA1538068.1"/>
    <property type="molecule type" value="Genomic_DNA"/>
</dbReference>
<dbReference type="Proteomes" id="UP001569963">
    <property type="component" value="Unassembled WGS sequence"/>
</dbReference>
<feature type="non-terminal residue" evidence="1">
    <location>
        <position position="1"/>
    </location>
</feature>
<name>A0ABV4Q4I0_9ACTN</name>
<keyword evidence="2" id="KW-1185">Reference proteome</keyword>
<reference evidence="1 2" key="1">
    <citation type="submission" date="2023-11" db="EMBL/GenBank/DDBJ databases">
        <title>Actinomadura monticuli sp. nov., isolated from volcanic ash.</title>
        <authorList>
            <person name="Lee S.D."/>
            <person name="Yang H."/>
            <person name="Kim I.S."/>
        </authorList>
    </citation>
    <scope>NUCLEOTIDE SEQUENCE [LARGE SCALE GENOMIC DNA]</scope>
    <source>
        <strain evidence="1 2">DLS-62</strain>
    </source>
</reference>
<protein>
    <submittedName>
        <fullName evidence="1">IS5/IS1182 family transposase</fullName>
    </submittedName>
</protein>
<evidence type="ECO:0000313" key="2">
    <source>
        <dbReference type="Proteomes" id="UP001569963"/>
    </source>
</evidence>
<gene>
    <name evidence="1" type="ORF">SM611_03930</name>
</gene>
<organism evidence="1 2">
    <name type="scientific">Actinomadura monticuli</name>
    <dbReference type="NCBI Taxonomy" id="3097367"/>
    <lineage>
        <taxon>Bacteria</taxon>
        <taxon>Bacillati</taxon>
        <taxon>Actinomycetota</taxon>
        <taxon>Actinomycetes</taxon>
        <taxon>Streptosporangiales</taxon>
        <taxon>Thermomonosporaceae</taxon>
        <taxon>Actinomadura</taxon>
    </lineage>
</organism>
<sequence>RANAQLKSWRILRKLRCSPSKAGHLVKAIAVLQNYELTRG</sequence>
<evidence type="ECO:0000313" key="1">
    <source>
        <dbReference type="EMBL" id="MFA1538068.1"/>
    </source>
</evidence>
<proteinExistence type="predicted"/>